<evidence type="ECO:0000313" key="10">
    <source>
        <dbReference type="Proteomes" id="UP000233517"/>
    </source>
</evidence>
<dbReference type="InterPro" id="IPR006097">
    <property type="entry name" value="Glu/Leu/Phe/Val/Trp_DH_dimer"/>
</dbReference>
<dbReference type="GO" id="GO:0006538">
    <property type="term" value="P:L-glutamate catabolic process"/>
    <property type="evidence" value="ECO:0007669"/>
    <property type="project" value="TreeGrafter"/>
</dbReference>
<evidence type="ECO:0000256" key="4">
    <source>
        <dbReference type="PIRSR" id="PIRSR000185-1"/>
    </source>
</evidence>
<dbReference type="Proteomes" id="UP000233517">
    <property type="component" value="Unassembled WGS sequence"/>
</dbReference>
<dbReference type="PRINTS" id="PR00082">
    <property type="entry name" value="GLFDHDRGNASE"/>
</dbReference>
<dbReference type="InterPro" id="IPR033524">
    <property type="entry name" value="Glu/Leu/Phe/Val_DH_AS"/>
</dbReference>
<organism evidence="9 10">
    <name type="scientific">Candidatus Falkowbacteria bacterium HGW-Falkowbacteria-1</name>
    <dbReference type="NCBI Taxonomy" id="2013768"/>
    <lineage>
        <taxon>Bacteria</taxon>
        <taxon>Candidatus Falkowiibacteriota</taxon>
    </lineage>
</organism>
<sequence length="408" mass="45574">MSVFDNVVKRFSDLKEVINLKDDDLKYLLEPKLVSQTELDVDGEKFSAWRIVSNRALGPGKGGIRFHPDVCEDEVKSLAFWMSLKNSLLGLPYGGAKGGIKFNPKERDAKFLEKISRKYIDAFYNVLGQDKDIPAPDVYTNPQTMAWMLDQYEKNVGHHEPGMITGKPIELGGIALRGDSTAKGAYLVILEMVKTLGLKDKELTVAVQGFGNAGLNIAKMLFADNFKIVAVNDSKGGVYNQEGIDINELIKFKEEYGLVSSFAEYQAVSNDELLEMDVDILILSALENQITTKNADKIKAKHIVEIANGPVDYDADKILFSKGITVVPDILANAGGVLVSYFEWSQNRTGNILDENYLAGLLNERMIKSWYNVYNKYLDLDKKVDLRKAAYIIALERIIKAEKLRGNL</sequence>
<dbReference type="Gene3D" id="3.40.50.720">
    <property type="entry name" value="NAD(P)-binding Rossmann-like Domain"/>
    <property type="match status" value="1"/>
</dbReference>
<dbReference type="InterPro" id="IPR006096">
    <property type="entry name" value="Glu/Leu/Phe/Val/Trp_DH_C"/>
</dbReference>
<dbReference type="GO" id="GO:0004352">
    <property type="term" value="F:glutamate dehydrogenase (NAD+) activity"/>
    <property type="evidence" value="ECO:0007669"/>
    <property type="project" value="TreeGrafter"/>
</dbReference>
<keyword evidence="5" id="KW-0520">NAD</keyword>
<dbReference type="InterPro" id="IPR006095">
    <property type="entry name" value="Glu/Leu/Phe/Val/Trp_DH"/>
</dbReference>
<accession>A0A2N2EA65</accession>
<keyword evidence="5" id="KW-0547">Nucleotide-binding</keyword>
<feature type="domain" description="Glutamate/phenylalanine/leucine/valine/L-tryptophan dehydrogenase C-terminal" evidence="8">
    <location>
        <begin position="178"/>
        <end position="406"/>
    </location>
</feature>
<evidence type="ECO:0000256" key="3">
    <source>
        <dbReference type="PIRNR" id="PIRNR000185"/>
    </source>
</evidence>
<dbReference type="PANTHER" id="PTHR11606">
    <property type="entry name" value="GLUTAMATE DEHYDROGENASE"/>
    <property type="match status" value="1"/>
</dbReference>
<evidence type="ECO:0000259" key="8">
    <source>
        <dbReference type="SMART" id="SM00839"/>
    </source>
</evidence>
<dbReference type="SUPFAM" id="SSF51735">
    <property type="entry name" value="NAD(P)-binding Rossmann-fold domains"/>
    <property type="match status" value="1"/>
</dbReference>
<dbReference type="Pfam" id="PF02812">
    <property type="entry name" value="ELFV_dehydrog_N"/>
    <property type="match status" value="1"/>
</dbReference>
<protein>
    <recommendedName>
        <fullName evidence="3">Glutamate dehydrogenase</fullName>
    </recommendedName>
</protein>
<feature type="active site" description="Proton donor" evidence="4">
    <location>
        <position position="97"/>
    </location>
</feature>
<dbReference type="Pfam" id="PF00208">
    <property type="entry name" value="ELFV_dehydrog"/>
    <property type="match status" value="1"/>
</dbReference>
<comment type="caution">
    <text evidence="9">The sequence shown here is derived from an EMBL/GenBank/DDBJ whole genome shotgun (WGS) entry which is preliminary data.</text>
</comment>
<reference evidence="9 10" key="1">
    <citation type="journal article" date="2017" name="ISME J.">
        <title>Potential for microbial H2 and metal transformations associated with novel bacteria and archaea in deep terrestrial subsurface sediments.</title>
        <authorList>
            <person name="Hernsdorf A.W."/>
            <person name="Amano Y."/>
            <person name="Miyakawa K."/>
            <person name="Ise K."/>
            <person name="Suzuki Y."/>
            <person name="Anantharaman K."/>
            <person name="Probst A."/>
            <person name="Burstein D."/>
            <person name="Thomas B.C."/>
            <person name="Banfield J.F."/>
        </authorList>
    </citation>
    <scope>NUCLEOTIDE SEQUENCE [LARGE SCALE GENOMIC DNA]</scope>
    <source>
        <strain evidence="9">HGW-Falkowbacteria-1</strain>
    </source>
</reference>
<dbReference type="InterPro" id="IPR033922">
    <property type="entry name" value="NAD_bind_Glu_DH"/>
</dbReference>
<dbReference type="EMBL" id="PHAI01000001">
    <property type="protein sequence ID" value="PKM91617.1"/>
    <property type="molecule type" value="Genomic_DNA"/>
</dbReference>
<evidence type="ECO:0000256" key="5">
    <source>
        <dbReference type="PIRSR" id="PIRSR000185-2"/>
    </source>
</evidence>
<gene>
    <name evidence="9" type="ORF">CVU82_00170</name>
</gene>
<feature type="binding site" evidence="5">
    <location>
        <position position="61"/>
    </location>
    <ligand>
        <name>substrate</name>
    </ligand>
</feature>
<dbReference type="PANTHER" id="PTHR11606:SF13">
    <property type="entry name" value="GLUTAMATE DEHYDROGENASE 1, MITOCHONDRIAL"/>
    <property type="match status" value="1"/>
</dbReference>
<comment type="similarity">
    <text evidence="1 3 7">Belongs to the Glu/Leu/Phe/Val dehydrogenases family.</text>
</comment>
<feature type="binding site" evidence="5">
    <location>
        <position position="85"/>
    </location>
    <ligand>
        <name>substrate</name>
    </ligand>
</feature>
<dbReference type="AlphaFoldDB" id="A0A2N2EA65"/>
<dbReference type="PROSITE" id="PS00074">
    <property type="entry name" value="GLFV_DEHYDROGENASE"/>
    <property type="match status" value="1"/>
</dbReference>
<dbReference type="InterPro" id="IPR014362">
    <property type="entry name" value="Glu_DH"/>
</dbReference>
<evidence type="ECO:0000256" key="7">
    <source>
        <dbReference type="RuleBase" id="RU004417"/>
    </source>
</evidence>
<evidence type="ECO:0000256" key="6">
    <source>
        <dbReference type="PIRSR" id="PIRSR000185-3"/>
    </source>
</evidence>
<keyword evidence="2 3" id="KW-0560">Oxidoreductase</keyword>
<evidence type="ECO:0000256" key="2">
    <source>
        <dbReference type="ARBA" id="ARBA00023002"/>
    </source>
</evidence>
<dbReference type="SMART" id="SM00839">
    <property type="entry name" value="ELFV_dehydrog"/>
    <property type="match status" value="1"/>
</dbReference>
<dbReference type="InterPro" id="IPR036291">
    <property type="entry name" value="NAD(P)-bd_dom_sf"/>
</dbReference>
<name>A0A2N2EA65_9BACT</name>
<feature type="binding site" evidence="5">
    <location>
        <position position="212"/>
    </location>
    <ligand>
        <name>NAD(+)</name>
        <dbReference type="ChEBI" id="CHEBI:57540"/>
    </ligand>
</feature>
<feature type="site" description="Important for catalysis" evidence="6">
    <location>
        <position position="137"/>
    </location>
</feature>
<feature type="binding site" evidence="5">
    <location>
        <position position="340"/>
    </location>
    <ligand>
        <name>substrate</name>
    </ligand>
</feature>
<proteinExistence type="inferred from homology"/>
<evidence type="ECO:0000256" key="1">
    <source>
        <dbReference type="ARBA" id="ARBA00006382"/>
    </source>
</evidence>
<dbReference type="InterPro" id="IPR046346">
    <property type="entry name" value="Aminoacid_DH-like_N_sf"/>
</dbReference>
<dbReference type="PIRSF" id="PIRSF000185">
    <property type="entry name" value="Glu_DH"/>
    <property type="match status" value="1"/>
</dbReference>
<dbReference type="SUPFAM" id="SSF53223">
    <property type="entry name" value="Aminoacid dehydrogenase-like, N-terminal domain"/>
    <property type="match status" value="1"/>
</dbReference>
<evidence type="ECO:0000313" key="9">
    <source>
        <dbReference type="EMBL" id="PKM91617.1"/>
    </source>
</evidence>
<dbReference type="GO" id="GO:0000166">
    <property type="term" value="F:nucleotide binding"/>
    <property type="evidence" value="ECO:0007669"/>
    <property type="project" value="UniProtKB-KW"/>
</dbReference>
<dbReference type="CDD" id="cd01076">
    <property type="entry name" value="NAD_bind_1_Glu_DH"/>
    <property type="match status" value="1"/>
</dbReference>
<feature type="binding site" evidence="5">
    <location>
        <position position="181"/>
    </location>
    <ligand>
        <name>NAD(+)</name>
        <dbReference type="ChEBI" id="CHEBI:57540"/>
    </ligand>
</feature>
<dbReference type="Gene3D" id="3.40.50.10860">
    <property type="entry name" value="Leucine Dehydrogenase, chain A, domain 1"/>
    <property type="match status" value="1"/>
</dbReference>